<comment type="subcellular location">
    <subcellularLocation>
        <location evidence="1">Golgi apparatus membrane</location>
        <topology evidence="1">Single-pass type II membrane protein</topology>
    </subcellularLocation>
</comment>
<protein>
    <recommendedName>
        <fullName evidence="3 13">Protein-tyrosine sulfotransferase</fullName>
        <ecNumber evidence="3 13">2.8.2.20</ecNumber>
    </recommendedName>
</protein>
<dbReference type="FunFam" id="3.40.50.300:FF:000290">
    <property type="entry name" value="Protein-tyrosine sulfotransferase"/>
    <property type="match status" value="1"/>
</dbReference>
<comment type="catalytic activity">
    <reaction evidence="12 13">
        <text>L-tyrosyl-[protein] + 3'-phosphoadenylyl sulfate = O-sulfo-L-tyrosine-[protein] + adenosine 3',5'-bisphosphate + H(+)</text>
        <dbReference type="Rhea" id="RHEA:16801"/>
        <dbReference type="Rhea" id="RHEA-COMP:10136"/>
        <dbReference type="Rhea" id="RHEA-COMP:11688"/>
        <dbReference type="ChEBI" id="CHEBI:15378"/>
        <dbReference type="ChEBI" id="CHEBI:46858"/>
        <dbReference type="ChEBI" id="CHEBI:58339"/>
        <dbReference type="ChEBI" id="CHEBI:58343"/>
        <dbReference type="ChEBI" id="CHEBI:65286"/>
        <dbReference type="EC" id="2.8.2.20"/>
    </reaction>
</comment>
<evidence type="ECO:0000256" key="7">
    <source>
        <dbReference type="ARBA" id="ARBA00022989"/>
    </source>
</evidence>
<keyword evidence="15" id="KW-1185">Reference proteome</keyword>
<keyword evidence="5" id="KW-0812">Transmembrane</keyword>
<dbReference type="GO" id="GO:0000139">
    <property type="term" value="C:Golgi membrane"/>
    <property type="evidence" value="ECO:0007669"/>
    <property type="project" value="UniProtKB-SubCell"/>
</dbReference>
<sequence>MGRGGRKLALCLAATLLAAWVLYRLLISCASWNDHRPIMMPRNTYVLGEDRKVYPYDRYMPLIFIGGVPRSGTTLMRAMLDAHPEVRCGQETRVIPRILQMRSHWLKSQKESVRLEEAGLSKEVLDSAIAAFCLEVIARHGDPAPRLCNKDPLTFKSAAYLSELFPQAKFIFMLRDGRATVHSIISRKVTITGFDLTSYRQCLTKWNSAIQTMYNQCRDVGPSRCFMVYYEQLVLHPGEWMRRILQFLDIPWNESVLHHDELINKPGGVSLSKVERSSDQVIKPVNLEALAKWVENIPDDVVRDMADIAPMLSVLGYDPFANPPAYGSPDAFVADNTKRIRANMQLWENRAKDLLSPQRTFQDVNIEDSASEAAPAPAAA</sequence>
<dbReference type="PANTHER" id="PTHR12788:SF10">
    <property type="entry name" value="PROTEIN-TYROSINE SULFOTRANSFERASE"/>
    <property type="match status" value="1"/>
</dbReference>
<dbReference type="eggNOG" id="KOG3988">
    <property type="taxonomic scope" value="Eukaryota"/>
</dbReference>
<comment type="function">
    <text evidence="13">Catalyzes the O-sulfation of tyrosine residues within acidic motifs of polypeptides, using 3'-phosphoadenylyl sulfate (PAPS) as cosubstrate.</text>
</comment>
<keyword evidence="6" id="KW-0735">Signal-anchor</keyword>
<dbReference type="AlphaFoldDB" id="A0A067RLC6"/>
<dbReference type="Gene3D" id="3.40.50.300">
    <property type="entry name" value="P-loop containing nucleotide triphosphate hydrolases"/>
    <property type="match status" value="1"/>
</dbReference>
<dbReference type="InterPro" id="IPR026634">
    <property type="entry name" value="TPST-like"/>
</dbReference>
<name>A0A067RLC6_ZOONE</name>
<dbReference type="EC" id="2.8.2.20" evidence="3 13"/>
<dbReference type="EMBL" id="KK852556">
    <property type="protein sequence ID" value="KDR21420.1"/>
    <property type="molecule type" value="Genomic_DNA"/>
</dbReference>
<keyword evidence="10" id="KW-1015">Disulfide bond</keyword>
<dbReference type="STRING" id="136037.A0A067RLC6"/>
<comment type="similarity">
    <text evidence="2 13">Belongs to the protein sulfotransferase family.</text>
</comment>
<dbReference type="PANTHER" id="PTHR12788">
    <property type="entry name" value="PROTEIN-TYROSINE SULFOTRANSFERASE 2"/>
    <property type="match status" value="1"/>
</dbReference>
<dbReference type="OMA" id="SQWKKSE"/>
<evidence type="ECO:0000256" key="1">
    <source>
        <dbReference type="ARBA" id="ARBA00004323"/>
    </source>
</evidence>
<evidence type="ECO:0000256" key="6">
    <source>
        <dbReference type="ARBA" id="ARBA00022968"/>
    </source>
</evidence>
<keyword evidence="11" id="KW-0325">Glycoprotein</keyword>
<evidence type="ECO:0000256" key="3">
    <source>
        <dbReference type="ARBA" id="ARBA00013262"/>
    </source>
</evidence>
<evidence type="ECO:0000256" key="10">
    <source>
        <dbReference type="ARBA" id="ARBA00023157"/>
    </source>
</evidence>
<evidence type="ECO:0000256" key="4">
    <source>
        <dbReference type="ARBA" id="ARBA00022679"/>
    </source>
</evidence>
<keyword evidence="7" id="KW-1133">Transmembrane helix</keyword>
<evidence type="ECO:0000256" key="13">
    <source>
        <dbReference type="RuleBase" id="RU365018"/>
    </source>
</evidence>
<dbReference type="OrthoDB" id="545675at2759"/>
<dbReference type="InParanoid" id="A0A067RLC6"/>
<dbReference type="Pfam" id="PF13469">
    <property type="entry name" value="Sulfotransfer_3"/>
    <property type="match status" value="1"/>
</dbReference>
<evidence type="ECO:0000256" key="12">
    <source>
        <dbReference type="ARBA" id="ARBA00048460"/>
    </source>
</evidence>
<keyword evidence="8" id="KW-0333">Golgi apparatus</keyword>
<dbReference type="GO" id="GO:0008476">
    <property type="term" value="F:protein-tyrosine sulfotransferase activity"/>
    <property type="evidence" value="ECO:0007669"/>
    <property type="project" value="UniProtKB-EC"/>
</dbReference>
<proteinExistence type="inferred from homology"/>
<evidence type="ECO:0000256" key="2">
    <source>
        <dbReference type="ARBA" id="ARBA00009988"/>
    </source>
</evidence>
<reference evidence="14 15" key="1">
    <citation type="journal article" date="2014" name="Nat. Commun.">
        <title>Molecular traces of alternative social organization in a termite genome.</title>
        <authorList>
            <person name="Terrapon N."/>
            <person name="Li C."/>
            <person name="Robertson H.M."/>
            <person name="Ji L."/>
            <person name="Meng X."/>
            <person name="Booth W."/>
            <person name="Chen Z."/>
            <person name="Childers C.P."/>
            <person name="Glastad K.M."/>
            <person name="Gokhale K."/>
            <person name="Gowin J."/>
            <person name="Gronenberg W."/>
            <person name="Hermansen R.A."/>
            <person name="Hu H."/>
            <person name="Hunt B.G."/>
            <person name="Huylmans A.K."/>
            <person name="Khalil S.M."/>
            <person name="Mitchell R.D."/>
            <person name="Munoz-Torres M.C."/>
            <person name="Mustard J.A."/>
            <person name="Pan H."/>
            <person name="Reese J.T."/>
            <person name="Scharf M.E."/>
            <person name="Sun F."/>
            <person name="Vogel H."/>
            <person name="Xiao J."/>
            <person name="Yang W."/>
            <person name="Yang Z."/>
            <person name="Yang Z."/>
            <person name="Zhou J."/>
            <person name="Zhu J."/>
            <person name="Brent C.S."/>
            <person name="Elsik C.G."/>
            <person name="Goodisman M.A."/>
            <person name="Liberles D.A."/>
            <person name="Roe R.M."/>
            <person name="Vargo E.L."/>
            <person name="Vilcinskas A."/>
            <person name="Wang J."/>
            <person name="Bornberg-Bauer E."/>
            <person name="Korb J."/>
            <person name="Zhang G."/>
            <person name="Liebig J."/>
        </authorList>
    </citation>
    <scope>NUCLEOTIDE SEQUENCE [LARGE SCALE GENOMIC DNA]</scope>
    <source>
        <tissue evidence="14">Whole organism</tissue>
    </source>
</reference>
<organism evidence="14 15">
    <name type="scientific">Zootermopsis nevadensis</name>
    <name type="common">Dampwood termite</name>
    <dbReference type="NCBI Taxonomy" id="136037"/>
    <lineage>
        <taxon>Eukaryota</taxon>
        <taxon>Metazoa</taxon>
        <taxon>Ecdysozoa</taxon>
        <taxon>Arthropoda</taxon>
        <taxon>Hexapoda</taxon>
        <taxon>Insecta</taxon>
        <taxon>Pterygota</taxon>
        <taxon>Neoptera</taxon>
        <taxon>Polyneoptera</taxon>
        <taxon>Dictyoptera</taxon>
        <taxon>Blattodea</taxon>
        <taxon>Blattoidea</taxon>
        <taxon>Termitoidae</taxon>
        <taxon>Termopsidae</taxon>
        <taxon>Zootermopsis</taxon>
    </lineage>
</organism>
<evidence type="ECO:0000256" key="9">
    <source>
        <dbReference type="ARBA" id="ARBA00023136"/>
    </source>
</evidence>
<keyword evidence="4 13" id="KW-0808">Transferase</keyword>
<evidence type="ECO:0000256" key="8">
    <source>
        <dbReference type="ARBA" id="ARBA00023034"/>
    </source>
</evidence>
<evidence type="ECO:0000256" key="11">
    <source>
        <dbReference type="ARBA" id="ARBA00023180"/>
    </source>
</evidence>
<gene>
    <name evidence="14" type="ORF">L798_03455</name>
</gene>
<evidence type="ECO:0000313" key="14">
    <source>
        <dbReference type="EMBL" id="KDR21420.1"/>
    </source>
</evidence>
<keyword evidence="9" id="KW-0472">Membrane</keyword>
<evidence type="ECO:0000313" key="15">
    <source>
        <dbReference type="Proteomes" id="UP000027135"/>
    </source>
</evidence>
<dbReference type="SUPFAM" id="SSF52540">
    <property type="entry name" value="P-loop containing nucleoside triphosphate hydrolases"/>
    <property type="match status" value="1"/>
</dbReference>
<dbReference type="InterPro" id="IPR027417">
    <property type="entry name" value="P-loop_NTPase"/>
</dbReference>
<dbReference type="FunCoup" id="A0A067RLC6">
    <property type="interactions" value="223"/>
</dbReference>
<accession>A0A067RLC6</accession>
<evidence type="ECO:0000256" key="5">
    <source>
        <dbReference type="ARBA" id="ARBA00022692"/>
    </source>
</evidence>
<dbReference type="Proteomes" id="UP000027135">
    <property type="component" value="Unassembled WGS sequence"/>
</dbReference>